<evidence type="ECO:0000256" key="1">
    <source>
        <dbReference type="SAM" id="MobiDB-lite"/>
    </source>
</evidence>
<dbReference type="AlphaFoldDB" id="A0AAU7V9J7"/>
<dbReference type="GO" id="GO:0005737">
    <property type="term" value="C:cytoplasm"/>
    <property type="evidence" value="ECO:0007669"/>
    <property type="project" value="TreeGrafter"/>
</dbReference>
<evidence type="ECO:0000259" key="2">
    <source>
        <dbReference type="Pfam" id="PF01370"/>
    </source>
</evidence>
<proteinExistence type="predicted"/>
<feature type="compositionally biased region" description="Polar residues" evidence="1">
    <location>
        <begin position="323"/>
        <end position="333"/>
    </location>
</feature>
<organism evidence="3">
    <name type="scientific">Scrofimicrobium appendicitidis</name>
    <dbReference type="NCBI Taxonomy" id="3079930"/>
    <lineage>
        <taxon>Bacteria</taxon>
        <taxon>Bacillati</taxon>
        <taxon>Actinomycetota</taxon>
        <taxon>Actinomycetes</taxon>
        <taxon>Actinomycetales</taxon>
        <taxon>Actinomycetaceae</taxon>
        <taxon>Scrofimicrobium</taxon>
    </lineage>
</organism>
<evidence type="ECO:0000313" key="3">
    <source>
        <dbReference type="EMBL" id="XBW08963.1"/>
    </source>
</evidence>
<feature type="domain" description="NAD-dependent epimerase/dehydratase" evidence="2">
    <location>
        <begin position="3"/>
        <end position="223"/>
    </location>
</feature>
<protein>
    <submittedName>
        <fullName evidence="3">NAD-dependent epimerase/dehydratase family protein</fullName>
    </submittedName>
</protein>
<accession>A0AAU7V9J7</accession>
<dbReference type="RefSeq" id="WP_350259164.1">
    <property type="nucleotide sequence ID" value="NZ_CP138335.1"/>
</dbReference>
<reference evidence="3" key="1">
    <citation type="submission" date="2023-11" db="EMBL/GenBank/DDBJ databases">
        <title>Scrofimicrobium hongkongense sp. nov., isolated from a patient with peritonitis.</title>
        <authorList>
            <person name="Lao H.Y."/>
            <person name="Wong A.Y.P."/>
            <person name="Ng T.L."/>
            <person name="Wong R.Y.L."/>
            <person name="Yau M.C.Y."/>
            <person name="Lam J.Y.W."/>
            <person name="Siu G.K.H."/>
        </authorList>
    </citation>
    <scope>NUCLEOTIDE SEQUENCE</scope>
    <source>
        <strain evidence="3">R131</strain>
    </source>
</reference>
<dbReference type="InterPro" id="IPR001509">
    <property type="entry name" value="Epimerase_deHydtase"/>
</dbReference>
<dbReference type="GO" id="GO:0004029">
    <property type="term" value="F:aldehyde dehydrogenase (NAD+) activity"/>
    <property type="evidence" value="ECO:0007669"/>
    <property type="project" value="TreeGrafter"/>
</dbReference>
<dbReference type="Gene3D" id="3.40.50.720">
    <property type="entry name" value="NAD(P)-binding Rossmann-like Domain"/>
    <property type="match status" value="1"/>
</dbReference>
<feature type="region of interest" description="Disordered" evidence="1">
    <location>
        <begin position="323"/>
        <end position="344"/>
    </location>
</feature>
<gene>
    <name evidence="3" type="ORF">SAC06_06155</name>
</gene>
<dbReference type="InterPro" id="IPR036291">
    <property type="entry name" value="NAD(P)-bd_dom_sf"/>
</dbReference>
<dbReference type="Pfam" id="PF01370">
    <property type="entry name" value="Epimerase"/>
    <property type="match status" value="1"/>
</dbReference>
<dbReference type="InterPro" id="IPR051783">
    <property type="entry name" value="NAD(P)-dependent_oxidoreduct"/>
</dbReference>
<dbReference type="EMBL" id="CP138335">
    <property type="protein sequence ID" value="XBW08963.1"/>
    <property type="molecule type" value="Genomic_DNA"/>
</dbReference>
<dbReference type="KEGG" id="sapp:SAC06_06155"/>
<sequence length="344" mass="38006">MWIVTGADGFFGNNLIRILVERGERVRACILGEERPPALPSGETAQIDVLDPETLDRAFAAEGTRYVVHAAGIVSINGRVTERVHRVNVEGTANVVEACRRQQVDRLAYISSVHAIPEPTDGSTIVETEVFDPNLVHGEYARTKAEATALVMGATDLWRVVLHPSGMIGPNVYTDTHLTRLIRDAATGALTAVVPGGYDFVDVRDAAQGAIAALERGESGRNYILSGHYATVNDVVRQVAEQVHRRRSLQLLPTWFAKAAAPLAELYYRIRGTAPLYTSYSLHALGAPANFSHRRATEELGYQSRPLADTVADTVRWFQAQGQLRSPETQPRSSRFRRKDRVWR</sequence>
<feature type="compositionally biased region" description="Basic residues" evidence="1">
    <location>
        <begin position="334"/>
        <end position="344"/>
    </location>
</feature>
<dbReference type="SUPFAM" id="SSF51735">
    <property type="entry name" value="NAD(P)-binding Rossmann-fold domains"/>
    <property type="match status" value="1"/>
</dbReference>
<dbReference type="PANTHER" id="PTHR48079:SF6">
    <property type="entry name" value="NAD(P)-BINDING DOMAIN-CONTAINING PROTEIN-RELATED"/>
    <property type="match status" value="1"/>
</dbReference>
<dbReference type="PANTHER" id="PTHR48079">
    <property type="entry name" value="PROTEIN YEEZ"/>
    <property type="match status" value="1"/>
</dbReference>
<name>A0AAU7V9J7_9ACTO</name>